<accession>X0VSZ9</accession>
<protein>
    <recommendedName>
        <fullName evidence="1">FAD-binding domain-containing protein</fullName>
    </recommendedName>
</protein>
<evidence type="ECO:0000259" key="1">
    <source>
        <dbReference type="Pfam" id="PF01494"/>
    </source>
</evidence>
<dbReference type="InterPro" id="IPR050407">
    <property type="entry name" value="Geranylgeranyl_reductase"/>
</dbReference>
<comment type="caution">
    <text evidence="2">The sequence shown here is derived from an EMBL/GenBank/DDBJ whole genome shotgun (WGS) entry which is preliminary data.</text>
</comment>
<dbReference type="InterPro" id="IPR036188">
    <property type="entry name" value="FAD/NAD-bd_sf"/>
</dbReference>
<dbReference type="AlphaFoldDB" id="X0VSZ9"/>
<reference evidence="2" key="1">
    <citation type="journal article" date="2014" name="Front. Microbiol.">
        <title>High frequency of phylogenetically diverse reductive dehalogenase-homologous genes in deep subseafloor sedimentary metagenomes.</title>
        <authorList>
            <person name="Kawai M."/>
            <person name="Futagami T."/>
            <person name="Toyoda A."/>
            <person name="Takaki Y."/>
            <person name="Nishi S."/>
            <person name="Hori S."/>
            <person name="Arai W."/>
            <person name="Tsubouchi T."/>
            <person name="Morono Y."/>
            <person name="Uchiyama I."/>
            <person name="Ito T."/>
            <person name="Fujiyama A."/>
            <person name="Inagaki F."/>
            <person name="Takami H."/>
        </authorList>
    </citation>
    <scope>NUCLEOTIDE SEQUENCE</scope>
    <source>
        <strain evidence="2">Expedition CK06-06</strain>
    </source>
</reference>
<feature type="domain" description="FAD-binding" evidence="1">
    <location>
        <begin position="2"/>
        <end position="151"/>
    </location>
</feature>
<gene>
    <name evidence="2" type="ORF">S01H1_59445</name>
</gene>
<proteinExistence type="predicted"/>
<dbReference type="PANTHER" id="PTHR42685:SF22">
    <property type="entry name" value="CONDITIONED MEDIUM FACTOR RECEPTOR 1"/>
    <property type="match status" value="1"/>
</dbReference>
<name>X0VSZ9_9ZZZZ</name>
<evidence type="ECO:0000313" key="2">
    <source>
        <dbReference type="EMBL" id="GAG14282.1"/>
    </source>
</evidence>
<dbReference type="EMBL" id="BARS01038875">
    <property type="protein sequence ID" value="GAG14282.1"/>
    <property type="molecule type" value="Genomic_DNA"/>
</dbReference>
<dbReference type="PANTHER" id="PTHR42685">
    <property type="entry name" value="GERANYLGERANYL DIPHOSPHATE REDUCTASE"/>
    <property type="match status" value="1"/>
</dbReference>
<organism evidence="2">
    <name type="scientific">marine sediment metagenome</name>
    <dbReference type="NCBI Taxonomy" id="412755"/>
    <lineage>
        <taxon>unclassified sequences</taxon>
        <taxon>metagenomes</taxon>
        <taxon>ecological metagenomes</taxon>
    </lineage>
</organism>
<sequence length="151" mass="16659">MRCDVVVVGLGPAGAHFSYLASKHGYKVVALEKEVVHKSKTCAGGISAISVKILRECYRRIPSEVVERKIDKLNLVTQTYKCSLNLPKVDAFTTRRLKFDGWLVDEAIEKGTIVKEQCKLKGISFSKESVVVEIHENGSLEEIQANVVIGA</sequence>
<feature type="non-terminal residue" evidence="2">
    <location>
        <position position="151"/>
    </location>
</feature>
<dbReference type="InterPro" id="IPR002938">
    <property type="entry name" value="FAD-bd"/>
</dbReference>
<dbReference type="Pfam" id="PF01494">
    <property type="entry name" value="FAD_binding_3"/>
    <property type="match status" value="1"/>
</dbReference>
<dbReference type="SUPFAM" id="SSF51905">
    <property type="entry name" value="FAD/NAD(P)-binding domain"/>
    <property type="match status" value="1"/>
</dbReference>
<dbReference type="GO" id="GO:0071949">
    <property type="term" value="F:FAD binding"/>
    <property type="evidence" value="ECO:0007669"/>
    <property type="project" value="InterPro"/>
</dbReference>
<dbReference type="Gene3D" id="3.50.50.60">
    <property type="entry name" value="FAD/NAD(P)-binding domain"/>
    <property type="match status" value="1"/>
</dbReference>